<accession>A0A931MLU8</accession>
<dbReference type="EMBL" id="JADZGI010000001">
    <property type="protein sequence ID" value="MBH0113441.1"/>
    <property type="molecule type" value="Genomic_DNA"/>
</dbReference>
<name>A0A931MLU8_9SPHN</name>
<comment type="caution">
    <text evidence="1">The sequence shown here is derived from an EMBL/GenBank/DDBJ whole genome shotgun (WGS) entry which is preliminary data.</text>
</comment>
<keyword evidence="2" id="KW-1185">Reference proteome</keyword>
<organism evidence="1 2">
    <name type="scientific">Novosphingobium aureum</name>
    <dbReference type="NCBI Taxonomy" id="2792964"/>
    <lineage>
        <taxon>Bacteria</taxon>
        <taxon>Pseudomonadati</taxon>
        <taxon>Pseudomonadota</taxon>
        <taxon>Alphaproteobacteria</taxon>
        <taxon>Sphingomonadales</taxon>
        <taxon>Sphingomonadaceae</taxon>
        <taxon>Novosphingobium</taxon>
    </lineage>
</organism>
<reference evidence="1" key="1">
    <citation type="submission" date="2020-11" db="EMBL/GenBank/DDBJ databases">
        <title>Novosphingobium aureum sp. nov., a marine bacterium isolated from sediment of a salt flat.</title>
        <authorList>
            <person name="Yoo Y."/>
            <person name="Kim J.-J."/>
        </authorList>
    </citation>
    <scope>NUCLEOTIDE SEQUENCE</scope>
    <source>
        <strain evidence="1">YJ-S2-02</strain>
    </source>
</reference>
<evidence type="ECO:0000313" key="1">
    <source>
        <dbReference type="EMBL" id="MBH0113441.1"/>
    </source>
</evidence>
<dbReference type="InterPro" id="IPR025737">
    <property type="entry name" value="FApF"/>
</dbReference>
<dbReference type="Pfam" id="PF13557">
    <property type="entry name" value="Phenol_MetA_deg"/>
    <property type="match status" value="1"/>
</dbReference>
<gene>
    <name evidence="1" type="ORF">I5E68_10820</name>
</gene>
<protein>
    <submittedName>
        <fullName evidence="1">Transporter</fullName>
    </submittedName>
</protein>
<proteinExistence type="predicted"/>
<dbReference type="AlphaFoldDB" id="A0A931MLU8"/>
<dbReference type="Proteomes" id="UP000617634">
    <property type="component" value="Unassembled WGS sequence"/>
</dbReference>
<sequence>MFVPGVAQATESGVSLYLHGSGGPGTAVMAPLEGVYFDKITWVYDGDAGIERELPVNGRVVAGVDLTVVAEFATMLFVPSTDFLGGTFAVGVTLPYGAPMLDAAGVLERPGGGSLSASVHDTALTTGDPVGVAMLGWKEGDLHLQVSSMVNVPIGHFRESGLANLSLHRWAVDTSMAASWHDAEAGWDLSVKGGYTFNGSNETNGYDSGDEMHLEAALEKIVSPAFSFGLQSYYVKQVSDDGGALGPFRGEALAFGVTAATNVQMGRAPATFRGRVMQEVDVTNRLKGSSFWLDFSIPLHMNMPPQ</sequence>
<evidence type="ECO:0000313" key="2">
    <source>
        <dbReference type="Proteomes" id="UP000617634"/>
    </source>
</evidence>